<dbReference type="Proteomes" id="UP001054837">
    <property type="component" value="Unassembled WGS sequence"/>
</dbReference>
<dbReference type="EMBL" id="BPLQ01009022">
    <property type="protein sequence ID" value="GIY40962.1"/>
    <property type="molecule type" value="Genomic_DNA"/>
</dbReference>
<evidence type="ECO:0000313" key="2">
    <source>
        <dbReference type="Proteomes" id="UP001054837"/>
    </source>
</evidence>
<dbReference type="AlphaFoldDB" id="A0AAV4T8B5"/>
<keyword evidence="2" id="KW-1185">Reference proteome</keyword>
<name>A0AAV4T8B5_9ARAC</name>
<protein>
    <submittedName>
        <fullName evidence="1">Uncharacterized protein</fullName>
    </submittedName>
</protein>
<proteinExistence type="predicted"/>
<reference evidence="1 2" key="1">
    <citation type="submission" date="2021-06" db="EMBL/GenBank/DDBJ databases">
        <title>Caerostris darwini draft genome.</title>
        <authorList>
            <person name="Kono N."/>
            <person name="Arakawa K."/>
        </authorList>
    </citation>
    <scope>NUCLEOTIDE SEQUENCE [LARGE SCALE GENOMIC DNA]</scope>
</reference>
<evidence type="ECO:0000313" key="1">
    <source>
        <dbReference type="EMBL" id="GIY40962.1"/>
    </source>
</evidence>
<sequence>MIGRLHSVIRWPWRNVSLMKEARMQIRGISENVIFWLPPQATSFENACGLEYMDRQQFMGTPTQIQRNYKWENQSSASLHDVLQGKQSAHPAIEASEATVRPVSKQTVDISLKNRSKHSAYLAFRLADAGIHHTGTKTAESRHEIVH</sequence>
<comment type="caution">
    <text evidence="1">The sequence shown here is derived from an EMBL/GenBank/DDBJ whole genome shotgun (WGS) entry which is preliminary data.</text>
</comment>
<organism evidence="1 2">
    <name type="scientific">Caerostris darwini</name>
    <dbReference type="NCBI Taxonomy" id="1538125"/>
    <lineage>
        <taxon>Eukaryota</taxon>
        <taxon>Metazoa</taxon>
        <taxon>Ecdysozoa</taxon>
        <taxon>Arthropoda</taxon>
        <taxon>Chelicerata</taxon>
        <taxon>Arachnida</taxon>
        <taxon>Araneae</taxon>
        <taxon>Araneomorphae</taxon>
        <taxon>Entelegynae</taxon>
        <taxon>Araneoidea</taxon>
        <taxon>Araneidae</taxon>
        <taxon>Caerostris</taxon>
    </lineage>
</organism>
<gene>
    <name evidence="1" type="ORF">CDAR_168331</name>
</gene>
<accession>A0AAV4T8B5</accession>